<evidence type="ECO:0000256" key="9">
    <source>
        <dbReference type="SAM" id="Phobius"/>
    </source>
</evidence>
<evidence type="ECO:0000256" key="2">
    <source>
        <dbReference type="ARBA" id="ARBA00022559"/>
    </source>
</evidence>
<name>A0ABR5NJC5_9GAMM</name>
<keyword evidence="9" id="KW-0472">Membrane</keyword>
<evidence type="ECO:0000313" key="11">
    <source>
        <dbReference type="EMBL" id="KRG56803.1"/>
    </source>
</evidence>
<dbReference type="Pfam" id="PF00199">
    <property type="entry name" value="Catalase"/>
    <property type="match status" value="1"/>
</dbReference>
<keyword evidence="6 7" id="KW-0408">Iron</keyword>
<evidence type="ECO:0000256" key="5">
    <source>
        <dbReference type="ARBA" id="ARBA00023002"/>
    </source>
</evidence>
<feature type="domain" description="Catalase core" evidence="10">
    <location>
        <begin position="29"/>
        <end position="367"/>
    </location>
</feature>
<dbReference type="InterPro" id="IPR020835">
    <property type="entry name" value="Catalase_sf"/>
</dbReference>
<evidence type="ECO:0000256" key="4">
    <source>
        <dbReference type="ARBA" id="ARBA00022723"/>
    </source>
</evidence>
<feature type="region of interest" description="Disordered" evidence="8">
    <location>
        <begin position="349"/>
        <end position="368"/>
    </location>
</feature>
<dbReference type="PANTHER" id="PTHR11465:SF9">
    <property type="entry name" value="CATALASE"/>
    <property type="match status" value="1"/>
</dbReference>
<protein>
    <recommendedName>
        <fullName evidence="7">Catalase-related peroxidase</fullName>
        <ecNumber evidence="7">1.11.1.-</ecNumber>
    </recommendedName>
</protein>
<sequence>MPLFRYTRAGQEPPVPRRHTPLPWIALIALILGAAALAFAWLAGWIGRDRLTAQRFTDTIEATGPAHPGFRRAHSKGVCVGGWFSPSAQAPMLSSARVFSQQKVPVLGRLSIGGGDPHGADGNARVRSIALQLVGDDGQEWRMAMNSFPFFAVPTPEAFFEQTRAQLPDPATGKPDPQKMAALLARYPSARAFQQWAKSAPWTDSWANTTFNSVNSFWFTNAQGNQRAVRWRWQPQAPVAELDADARGRADADFLEQDLRRRLNNGPVRWNLVVSIAEPGDAVDDPSTPWPASRSEVMAGVLSLERMQSQEQGACGELNFDPLILPRGMRGSDDPVLAARSAIYSQSFNRRERERAAGAPAQARETAR</sequence>
<dbReference type="EC" id="1.11.1.-" evidence="7"/>
<evidence type="ECO:0000256" key="3">
    <source>
        <dbReference type="ARBA" id="ARBA00022617"/>
    </source>
</evidence>
<evidence type="ECO:0000256" key="1">
    <source>
        <dbReference type="ARBA" id="ARBA00005329"/>
    </source>
</evidence>
<dbReference type="PROSITE" id="PS51402">
    <property type="entry name" value="CATALASE_3"/>
    <property type="match status" value="1"/>
</dbReference>
<keyword evidence="4 7" id="KW-0479">Metal-binding</keyword>
<gene>
    <name evidence="11" type="ORF">ABB22_10090</name>
</gene>
<comment type="function">
    <text evidence="7">Has an organic peroxide-dependent peroxidase activity.</text>
</comment>
<dbReference type="InterPro" id="IPR018028">
    <property type="entry name" value="Catalase"/>
</dbReference>
<dbReference type="InterPro" id="IPR024168">
    <property type="entry name" value="Catalase_SrpA-type_pred"/>
</dbReference>
<dbReference type="Gene3D" id="2.40.180.10">
    <property type="entry name" value="Catalase core domain"/>
    <property type="match status" value="1"/>
</dbReference>
<keyword evidence="12" id="KW-1185">Reference proteome</keyword>
<feature type="transmembrane region" description="Helical" evidence="9">
    <location>
        <begin position="24"/>
        <end position="46"/>
    </location>
</feature>
<dbReference type="SUPFAM" id="SSF56634">
    <property type="entry name" value="Heme-dependent catalase-like"/>
    <property type="match status" value="1"/>
</dbReference>
<dbReference type="CDD" id="cd08153">
    <property type="entry name" value="srpA_like"/>
    <property type="match status" value="1"/>
</dbReference>
<reference evidence="11 12" key="1">
    <citation type="submission" date="2015-05" db="EMBL/GenBank/DDBJ databases">
        <title>Genome sequencing and analysis of members of genus Stenotrophomonas.</title>
        <authorList>
            <person name="Patil P.P."/>
            <person name="Midha S."/>
            <person name="Patil P.B."/>
        </authorList>
    </citation>
    <scope>NUCLEOTIDE SEQUENCE [LARGE SCALE GENOMIC DNA]</scope>
    <source>
        <strain evidence="11 12">DSM 12575</strain>
    </source>
</reference>
<evidence type="ECO:0000313" key="12">
    <source>
        <dbReference type="Proteomes" id="UP000050902"/>
    </source>
</evidence>
<keyword evidence="3 7" id="KW-0349">Heme</keyword>
<keyword evidence="9" id="KW-1133">Transmembrane helix</keyword>
<evidence type="ECO:0000256" key="6">
    <source>
        <dbReference type="ARBA" id="ARBA00023004"/>
    </source>
</evidence>
<dbReference type="Gene3D" id="1.20.1280.120">
    <property type="match status" value="1"/>
</dbReference>
<comment type="cofactor">
    <cofactor evidence="7">
        <name>heme</name>
        <dbReference type="ChEBI" id="CHEBI:30413"/>
    </cofactor>
</comment>
<keyword evidence="9" id="KW-0812">Transmembrane</keyword>
<comment type="caution">
    <text evidence="11">The sequence shown here is derived from an EMBL/GenBank/DDBJ whole genome shotgun (WGS) entry which is preliminary data.</text>
</comment>
<accession>A0ABR5NJC5</accession>
<feature type="compositionally biased region" description="Low complexity" evidence="8">
    <location>
        <begin position="357"/>
        <end position="368"/>
    </location>
</feature>
<evidence type="ECO:0000256" key="8">
    <source>
        <dbReference type="SAM" id="MobiDB-lite"/>
    </source>
</evidence>
<evidence type="ECO:0000256" key="7">
    <source>
        <dbReference type="PIRNR" id="PIRNR000296"/>
    </source>
</evidence>
<dbReference type="InterPro" id="IPR011614">
    <property type="entry name" value="Catalase_core"/>
</dbReference>
<evidence type="ECO:0000259" key="10">
    <source>
        <dbReference type="SMART" id="SM01060"/>
    </source>
</evidence>
<dbReference type="Proteomes" id="UP000050902">
    <property type="component" value="Unassembled WGS sequence"/>
</dbReference>
<keyword evidence="5 7" id="KW-0560">Oxidoreductase</keyword>
<keyword evidence="2 7" id="KW-0575">Peroxidase</keyword>
<dbReference type="RefSeq" id="WP_055766612.1">
    <property type="nucleotide sequence ID" value="NZ_LDJG01000015.1"/>
</dbReference>
<dbReference type="EMBL" id="LDJG01000015">
    <property type="protein sequence ID" value="KRG56803.1"/>
    <property type="molecule type" value="Genomic_DNA"/>
</dbReference>
<dbReference type="PIRSF" id="PIRSF000296">
    <property type="entry name" value="SrpA"/>
    <property type="match status" value="1"/>
</dbReference>
<proteinExistence type="inferred from homology"/>
<dbReference type="SMART" id="SM01060">
    <property type="entry name" value="Catalase"/>
    <property type="match status" value="1"/>
</dbReference>
<dbReference type="PANTHER" id="PTHR11465">
    <property type="entry name" value="CATALASE"/>
    <property type="match status" value="1"/>
</dbReference>
<comment type="similarity">
    <text evidence="1 7">Belongs to the catalase family.</text>
</comment>
<organism evidence="11 12">
    <name type="scientific">Stenotrophomonas nitritireducens</name>
    <dbReference type="NCBI Taxonomy" id="83617"/>
    <lineage>
        <taxon>Bacteria</taxon>
        <taxon>Pseudomonadati</taxon>
        <taxon>Pseudomonadota</taxon>
        <taxon>Gammaproteobacteria</taxon>
        <taxon>Lysobacterales</taxon>
        <taxon>Lysobacteraceae</taxon>
        <taxon>Stenotrophomonas</taxon>
    </lineage>
</organism>